<dbReference type="Gene3D" id="1.20.58.80">
    <property type="entry name" value="Phosphotransferase system, lactose/cellobiose-type IIA subunit"/>
    <property type="match status" value="1"/>
</dbReference>
<reference evidence="6 7" key="1">
    <citation type="submission" date="2009-02" db="EMBL/GenBank/DDBJ databases">
        <title>Draft genome sequence of Clostridium asparagiforme (DSM 15981).</title>
        <authorList>
            <person name="Sudarsanam P."/>
            <person name="Ley R."/>
            <person name="Guruge J."/>
            <person name="Turnbaugh P.J."/>
            <person name="Mahowald M."/>
            <person name="Liep D."/>
            <person name="Gordon J."/>
        </authorList>
    </citation>
    <scope>NUCLEOTIDE SEQUENCE [LARGE SCALE GENOMIC DNA]</scope>
    <source>
        <strain evidence="6 7">DSM 15981</strain>
    </source>
</reference>
<evidence type="ECO:0000313" key="6">
    <source>
        <dbReference type="EMBL" id="EEG52794.1"/>
    </source>
</evidence>
<organism evidence="6 7">
    <name type="scientific">[Clostridium] asparagiforme DSM 15981</name>
    <dbReference type="NCBI Taxonomy" id="518636"/>
    <lineage>
        <taxon>Bacteria</taxon>
        <taxon>Bacillati</taxon>
        <taxon>Bacillota</taxon>
        <taxon>Clostridia</taxon>
        <taxon>Lachnospirales</taxon>
        <taxon>Lachnospiraceae</taxon>
        <taxon>Enterocloster</taxon>
    </lineage>
</organism>
<evidence type="ECO:0000313" key="7">
    <source>
        <dbReference type="Proteomes" id="UP000004756"/>
    </source>
</evidence>
<sequence length="118" mass="12460">MDETKYSGAFQIIMNAGNSKSAALMAIEAAKDGDFAEADERLREAETEMRAAHQAQIDMIQQEAAGNSVDVNIYSGPRPGPPDHGHTGQGPGRAICGAVPADVGDEAADETGKRYQLK</sequence>
<dbReference type="InterPro" id="IPR036542">
    <property type="entry name" value="PTS_IIA_lac/cel_sf"/>
</dbReference>
<keyword evidence="7" id="KW-1185">Reference proteome</keyword>
<dbReference type="GO" id="GO:0009401">
    <property type="term" value="P:phosphoenolpyruvate-dependent sugar phosphotransferase system"/>
    <property type="evidence" value="ECO:0007669"/>
    <property type="project" value="UniProtKB-KW"/>
</dbReference>
<gene>
    <name evidence="6" type="ORF">CLOSTASPAR_05132</name>
</gene>
<dbReference type="SUPFAM" id="SSF46973">
    <property type="entry name" value="Enzyme IIa from lactose specific PTS, IIa-lac"/>
    <property type="match status" value="1"/>
</dbReference>
<dbReference type="HOGENOM" id="CLU_2068957_0_0_9"/>
<dbReference type="Proteomes" id="UP000004756">
    <property type="component" value="Unassembled WGS sequence"/>
</dbReference>
<evidence type="ECO:0000256" key="5">
    <source>
        <dbReference type="SAM" id="MobiDB-lite"/>
    </source>
</evidence>
<protein>
    <submittedName>
        <fullName evidence="6">PTS system, Lactose/Cellobiose specific IIA subunit</fullName>
    </submittedName>
</protein>
<dbReference type="InterPro" id="IPR003188">
    <property type="entry name" value="PTS_IIA_lac/cel"/>
</dbReference>
<keyword evidence="1" id="KW-0813">Transport</keyword>
<dbReference type="GO" id="GO:0016740">
    <property type="term" value="F:transferase activity"/>
    <property type="evidence" value="ECO:0007669"/>
    <property type="project" value="UniProtKB-KW"/>
</dbReference>
<keyword evidence="3" id="KW-0808">Transferase</keyword>
<comment type="caution">
    <text evidence="6">The sequence shown here is derived from an EMBL/GenBank/DDBJ whole genome shotgun (WGS) entry which is preliminary data.</text>
</comment>
<keyword evidence="2" id="KW-0762">Sugar transport</keyword>
<dbReference type="EMBL" id="ACCJ01000425">
    <property type="protein sequence ID" value="EEG52794.1"/>
    <property type="molecule type" value="Genomic_DNA"/>
</dbReference>
<dbReference type="Pfam" id="PF02255">
    <property type="entry name" value="PTS_IIA"/>
    <property type="match status" value="1"/>
</dbReference>
<evidence type="ECO:0000256" key="2">
    <source>
        <dbReference type="ARBA" id="ARBA00022597"/>
    </source>
</evidence>
<proteinExistence type="predicted"/>
<feature type="region of interest" description="Disordered" evidence="5">
    <location>
        <begin position="70"/>
        <end position="118"/>
    </location>
</feature>
<accession>C0D785</accession>
<dbReference type="AlphaFoldDB" id="C0D785"/>
<name>C0D785_9FIRM</name>
<dbReference type="PANTHER" id="PTHR34382:SF7">
    <property type="entry name" value="PTS SYSTEM N,N'-DIACETYLCHITOBIOSE-SPECIFIC EIIA COMPONENT"/>
    <property type="match status" value="1"/>
</dbReference>
<keyword evidence="4" id="KW-0598">Phosphotransferase system</keyword>
<evidence type="ECO:0000256" key="4">
    <source>
        <dbReference type="ARBA" id="ARBA00022683"/>
    </source>
</evidence>
<dbReference type="PANTHER" id="PTHR34382">
    <property type="entry name" value="PTS SYSTEM N,N'-DIACETYLCHITOBIOSE-SPECIFIC EIIA COMPONENT"/>
    <property type="match status" value="1"/>
</dbReference>
<evidence type="ECO:0000256" key="3">
    <source>
        <dbReference type="ARBA" id="ARBA00022679"/>
    </source>
</evidence>
<evidence type="ECO:0000256" key="1">
    <source>
        <dbReference type="ARBA" id="ARBA00022448"/>
    </source>
</evidence>